<evidence type="ECO:0000256" key="8">
    <source>
        <dbReference type="ARBA" id="ARBA00023136"/>
    </source>
</evidence>
<keyword evidence="5 10" id="KW-0999">Mitochondrion inner membrane</keyword>
<protein>
    <recommendedName>
        <fullName evidence="3 10">MICOS complex subunit MIC60</fullName>
    </recommendedName>
    <alternativeName>
        <fullName evidence="10">Mitofilin</fullName>
    </alternativeName>
</protein>
<organism evidence="12 13">
    <name type="scientific">Smittium simulii</name>
    <dbReference type="NCBI Taxonomy" id="133385"/>
    <lineage>
        <taxon>Eukaryota</taxon>
        <taxon>Fungi</taxon>
        <taxon>Fungi incertae sedis</taxon>
        <taxon>Zoopagomycota</taxon>
        <taxon>Kickxellomycotina</taxon>
        <taxon>Harpellomycetes</taxon>
        <taxon>Harpellales</taxon>
        <taxon>Legeriomycetaceae</taxon>
        <taxon>Smittium</taxon>
    </lineage>
</organism>
<feature type="region of interest" description="Disordered" evidence="11">
    <location>
        <begin position="41"/>
        <end position="91"/>
    </location>
</feature>
<evidence type="ECO:0000256" key="3">
    <source>
        <dbReference type="ARBA" id="ARBA00018116"/>
    </source>
</evidence>
<feature type="compositionally biased region" description="Low complexity" evidence="11">
    <location>
        <begin position="199"/>
        <end position="209"/>
    </location>
</feature>
<dbReference type="GO" id="GO:0061617">
    <property type="term" value="C:MICOS complex"/>
    <property type="evidence" value="ECO:0007669"/>
    <property type="project" value="TreeGrafter"/>
</dbReference>
<dbReference type="Pfam" id="PF09731">
    <property type="entry name" value="Mitofilin"/>
    <property type="match status" value="1"/>
</dbReference>
<keyword evidence="4 10" id="KW-0812">Transmembrane</keyword>
<comment type="similarity">
    <text evidence="2 10">Belongs to the MICOS complex subunit Mic60 family.</text>
</comment>
<dbReference type="PANTHER" id="PTHR15415:SF7">
    <property type="entry name" value="MICOS COMPLEX SUBUNIT MIC60"/>
    <property type="match status" value="1"/>
</dbReference>
<evidence type="ECO:0000256" key="10">
    <source>
        <dbReference type="RuleBase" id="RU363000"/>
    </source>
</evidence>
<dbReference type="STRING" id="133385.A0A2T9YRI9"/>
<gene>
    <name evidence="12" type="ORF">BB561_002183</name>
</gene>
<evidence type="ECO:0000256" key="6">
    <source>
        <dbReference type="ARBA" id="ARBA00022989"/>
    </source>
</evidence>
<keyword evidence="8" id="KW-0472">Membrane</keyword>
<evidence type="ECO:0000256" key="2">
    <source>
        <dbReference type="ARBA" id="ARBA00010877"/>
    </source>
</evidence>
<comment type="subunit">
    <text evidence="10">Component of the mitochondrial contact site and cristae organizing system (MICOS) complex.</text>
</comment>
<evidence type="ECO:0000256" key="5">
    <source>
        <dbReference type="ARBA" id="ARBA00022792"/>
    </source>
</evidence>
<evidence type="ECO:0000256" key="7">
    <source>
        <dbReference type="ARBA" id="ARBA00023128"/>
    </source>
</evidence>
<dbReference type="Proteomes" id="UP000245383">
    <property type="component" value="Unassembled WGS sequence"/>
</dbReference>
<dbReference type="PANTHER" id="PTHR15415">
    <property type="entry name" value="MITOFILIN"/>
    <property type="match status" value="1"/>
</dbReference>
<evidence type="ECO:0000256" key="4">
    <source>
        <dbReference type="ARBA" id="ARBA00022692"/>
    </source>
</evidence>
<name>A0A2T9YRI9_9FUNG</name>
<evidence type="ECO:0000313" key="12">
    <source>
        <dbReference type="EMBL" id="PVU94921.1"/>
    </source>
</evidence>
<feature type="compositionally biased region" description="Polar residues" evidence="11">
    <location>
        <begin position="228"/>
        <end position="244"/>
    </location>
</feature>
<dbReference type="EMBL" id="MBFR01000070">
    <property type="protein sequence ID" value="PVU94921.1"/>
    <property type="molecule type" value="Genomic_DNA"/>
</dbReference>
<evidence type="ECO:0000313" key="13">
    <source>
        <dbReference type="Proteomes" id="UP000245383"/>
    </source>
</evidence>
<keyword evidence="6" id="KW-1133">Transmembrane helix</keyword>
<feature type="compositionally biased region" description="Basic and acidic residues" evidence="11">
    <location>
        <begin position="46"/>
        <end position="60"/>
    </location>
</feature>
<evidence type="ECO:0000256" key="9">
    <source>
        <dbReference type="ARBA" id="ARBA00025571"/>
    </source>
</evidence>
<reference evidence="12 13" key="1">
    <citation type="journal article" date="2018" name="MBio">
        <title>Comparative Genomics Reveals the Core Gene Toolbox for the Fungus-Insect Symbiosis.</title>
        <authorList>
            <person name="Wang Y."/>
            <person name="Stata M."/>
            <person name="Wang W."/>
            <person name="Stajich J.E."/>
            <person name="White M.M."/>
            <person name="Moncalvo J.M."/>
        </authorList>
    </citation>
    <scope>NUCLEOTIDE SEQUENCE [LARGE SCALE GENOMIC DNA]</scope>
    <source>
        <strain evidence="12 13">SWE-8-4</strain>
    </source>
</reference>
<dbReference type="InterPro" id="IPR019133">
    <property type="entry name" value="MIC60"/>
</dbReference>
<keyword evidence="7 10" id="KW-0496">Mitochondrion</keyword>
<evidence type="ECO:0000256" key="1">
    <source>
        <dbReference type="ARBA" id="ARBA00004434"/>
    </source>
</evidence>
<feature type="region of interest" description="Disordered" evidence="11">
    <location>
        <begin position="193"/>
        <end position="244"/>
    </location>
</feature>
<dbReference type="OrthoDB" id="10261039at2759"/>
<keyword evidence="13" id="KW-1185">Reference proteome</keyword>
<proteinExistence type="inferred from homology"/>
<comment type="subcellular location">
    <subcellularLocation>
        <location evidence="1 10">Mitochondrion inner membrane</location>
        <topology evidence="1 10">Single-pass membrane protein</topology>
    </subcellularLocation>
</comment>
<comment type="caution">
    <text evidence="12">The sequence shown here is derived from an EMBL/GenBank/DDBJ whole genome shotgun (WGS) entry which is preliminary data.</text>
</comment>
<dbReference type="GO" id="GO:0042407">
    <property type="term" value="P:cristae formation"/>
    <property type="evidence" value="ECO:0007669"/>
    <property type="project" value="TreeGrafter"/>
</dbReference>
<sequence length="628" mass="70570">MSMYSRFIASNSILTSALARKVPNIQLGNKILLNKTRLFSKQTDASSKKLDEPQNAKKESTTSSEATGSKVDPKASTTDTATFKKEQKSKDKKPKWRKLKFTATTGLLFGACVVGGGVYTVNVSQDDKYATLYKNYFPLGQDFLGVLSRNNNDAFSTITDLSSEFYKDLKYSFDFIVAHIKILLNMVQTNEWKPKDSTSSDNNTINDSKTVNDAHFLPTTPVSDKKPLSSTQTDSQNLQDTKSSEQVELFANPVSSICLAVEIPKLDSEEPLVYELSKRVADLVNILNKSNLSSKYLAEIRDMSEIIYSLDDRFNDLNKQNSTELEKSISEAHAQYQILVEKVEMDFIKLAENLKKASRIELENAVEETKKQDILAQQKALAELEIELKARFNRFVNARVEQETYGRLSNLDKVESSFLDLSHSAETLLSYTKLTKKVNEFNMAADNLKTSVDHSLMTSVSQSPMHGHNNPFIRELSILKSVCHSELFPATHIALQSSTLKDAAKEGICTLGMLQDRFEYLAKEIRRVGLVPEDSGVLAHMGSIVLSKVMFTKSGLVEGEDVESILARASFYLKDNNLDASARELNQLKGWPKYLAEDWLSAARQRLEVEQLMQVVEAEERTLKLKYL</sequence>
<evidence type="ECO:0000256" key="11">
    <source>
        <dbReference type="SAM" id="MobiDB-lite"/>
    </source>
</evidence>
<comment type="function">
    <text evidence="9">Component of the MICOS complex, a large protein complex of the mitochondrial inner membrane that plays crucial roles in the maintenance of crista junctions, inner membrane architecture, and formation of contact sites to the outer membrane. Plays a role in keeping cristae membranes connected to the inner boundary membrane. Also promotes protein import via the mitochondrial intermembrane space assembly (MIA) pathway.</text>
</comment>
<dbReference type="AlphaFoldDB" id="A0A2T9YRI9"/>
<accession>A0A2T9YRI9</accession>